<organism evidence="4">
    <name type="scientific">Echinostoma caproni</name>
    <dbReference type="NCBI Taxonomy" id="27848"/>
    <lineage>
        <taxon>Eukaryota</taxon>
        <taxon>Metazoa</taxon>
        <taxon>Spiralia</taxon>
        <taxon>Lophotrochozoa</taxon>
        <taxon>Platyhelminthes</taxon>
        <taxon>Trematoda</taxon>
        <taxon>Digenea</taxon>
        <taxon>Plagiorchiida</taxon>
        <taxon>Echinostomata</taxon>
        <taxon>Echinostomatoidea</taxon>
        <taxon>Echinostomatidae</taxon>
        <taxon>Echinostoma</taxon>
    </lineage>
</organism>
<evidence type="ECO:0000313" key="2">
    <source>
        <dbReference type="EMBL" id="VDP68105.1"/>
    </source>
</evidence>
<proteinExistence type="predicted"/>
<feature type="region of interest" description="Disordered" evidence="1">
    <location>
        <begin position="154"/>
        <end position="174"/>
    </location>
</feature>
<dbReference type="Proteomes" id="UP000272942">
    <property type="component" value="Unassembled WGS sequence"/>
</dbReference>
<evidence type="ECO:0000313" key="3">
    <source>
        <dbReference type="Proteomes" id="UP000272942"/>
    </source>
</evidence>
<sequence>MDFSMGRQLSTNLPVENSSVRLLVPRPTRTDRKAIIYRNAARRDAKKLENKEQKDPLLGHSKHLEPKLTSVVQNVMTLHQTDKHHADYEPLDMYYTADLEHPLSQHLEEPHDSVVHHYSRSPKLLRAKLSAEVHENDWAADDLTDTRISSGGNFSHLSAYPRGSKPPLANYDNL</sequence>
<dbReference type="WBParaSite" id="ECPE_0000299501-mRNA-1">
    <property type="protein sequence ID" value="ECPE_0000299501-mRNA-1"/>
    <property type="gene ID" value="ECPE_0000299501"/>
</dbReference>
<reference evidence="4" key="1">
    <citation type="submission" date="2016-06" db="UniProtKB">
        <authorList>
            <consortium name="WormBaseParasite"/>
        </authorList>
    </citation>
    <scope>IDENTIFICATION</scope>
</reference>
<keyword evidence="3" id="KW-1185">Reference proteome</keyword>
<dbReference type="EMBL" id="UZAN01040011">
    <property type="protein sequence ID" value="VDP68105.1"/>
    <property type="molecule type" value="Genomic_DNA"/>
</dbReference>
<dbReference type="AlphaFoldDB" id="A0A183A7Q7"/>
<name>A0A183A7Q7_9TREM</name>
<evidence type="ECO:0000256" key="1">
    <source>
        <dbReference type="SAM" id="MobiDB-lite"/>
    </source>
</evidence>
<evidence type="ECO:0000313" key="4">
    <source>
        <dbReference type="WBParaSite" id="ECPE_0000299501-mRNA-1"/>
    </source>
</evidence>
<reference evidence="2 3" key="2">
    <citation type="submission" date="2018-11" db="EMBL/GenBank/DDBJ databases">
        <authorList>
            <consortium name="Pathogen Informatics"/>
        </authorList>
    </citation>
    <scope>NUCLEOTIDE SEQUENCE [LARGE SCALE GENOMIC DNA]</scope>
    <source>
        <strain evidence="2 3">Egypt</strain>
    </source>
</reference>
<gene>
    <name evidence="2" type="ORF">ECPE_LOCUS2992</name>
</gene>
<accession>A0A183A7Q7</accession>
<protein>
    <submittedName>
        <fullName evidence="2 4">Uncharacterized protein</fullName>
    </submittedName>
</protein>